<evidence type="ECO:0000313" key="2">
    <source>
        <dbReference type="Proteomes" id="UP000886523"/>
    </source>
</evidence>
<name>A0A9P6B9N4_9AGAM</name>
<proteinExistence type="predicted"/>
<organism evidence="1 2">
    <name type="scientific">Hydnum rufescens UP504</name>
    <dbReference type="NCBI Taxonomy" id="1448309"/>
    <lineage>
        <taxon>Eukaryota</taxon>
        <taxon>Fungi</taxon>
        <taxon>Dikarya</taxon>
        <taxon>Basidiomycota</taxon>
        <taxon>Agaricomycotina</taxon>
        <taxon>Agaricomycetes</taxon>
        <taxon>Cantharellales</taxon>
        <taxon>Hydnaceae</taxon>
        <taxon>Hydnum</taxon>
    </lineage>
</organism>
<protein>
    <submittedName>
        <fullName evidence="1">Uncharacterized protein</fullName>
    </submittedName>
</protein>
<reference evidence="1" key="1">
    <citation type="journal article" date="2020" name="Nat. Commun.">
        <title>Large-scale genome sequencing of mycorrhizal fungi provides insights into the early evolution of symbiotic traits.</title>
        <authorList>
            <person name="Miyauchi S."/>
            <person name="Kiss E."/>
            <person name="Kuo A."/>
            <person name="Drula E."/>
            <person name="Kohler A."/>
            <person name="Sanchez-Garcia M."/>
            <person name="Morin E."/>
            <person name="Andreopoulos B."/>
            <person name="Barry K.W."/>
            <person name="Bonito G."/>
            <person name="Buee M."/>
            <person name="Carver A."/>
            <person name="Chen C."/>
            <person name="Cichocki N."/>
            <person name="Clum A."/>
            <person name="Culley D."/>
            <person name="Crous P.W."/>
            <person name="Fauchery L."/>
            <person name="Girlanda M."/>
            <person name="Hayes R.D."/>
            <person name="Keri Z."/>
            <person name="LaButti K."/>
            <person name="Lipzen A."/>
            <person name="Lombard V."/>
            <person name="Magnuson J."/>
            <person name="Maillard F."/>
            <person name="Murat C."/>
            <person name="Nolan M."/>
            <person name="Ohm R.A."/>
            <person name="Pangilinan J."/>
            <person name="Pereira M.F."/>
            <person name="Perotto S."/>
            <person name="Peter M."/>
            <person name="Pfister S."/>
            <person name="Riley R."/>
            <person name="Sitrit Y."/>
            <person name="Stielow J.B."/>
            <person name="Szollosi G."/>
            <person name="Zifcakova L."/>
            <person name="Stursova M."/>
            <person name="Spatafora J.W."/>
            <person name="Tedersoo L."/>
            <person name="Vaario L.M."/>
            <person name="Yamada A."/>
            <person name="Yan M."/>
            <person name="Wang P."/>
            <person name="Xu J."/>
            <person name="Bruns T."/>
            <person name="Baldrian P."/>
            <person name="Vilgalys R."/>
            <person name="Dunand C."/>
            <person name="Henrissat B."/>
            <person name="Grigoriev I.V."/>
            <person name="Hibbett D."/>
            <person name="Nagy L.G."/>
            <person name="Martin F.M."/>
        </authorList>
    </citation>
    <scope>NUCLEOTIDE SEQUENCE</scope>
    <source>
        <strain evidence="1">UP504</strain>
    </source>
</reference>
<dbReference type="AlphaFoldDB" id="A0A9P6B9N4"/>
<dbReference type="OrthoDB" id="3269759at2759"/>
<feature type="non-terminal residue" evidence="1">
    <location>
        <position position="1"/>
    </location>
</feature>
<sequence>WIWVTKLVADGTNWVTYHDWIMWALNAKGLLEHLTSDTIIAASMVDGLTPEARWKKDEAMVKQLVASLVPDMVFSQIKAGLKAKEVWDQLRALYEGRSKLILVNL</sequence>
<evidence type="ECO:0000313" key="1">
    <source>
        <dbReference type="EMBL" id="KAF9520067.1"/>
    </source>
</evidence>
<dbReference type="Pfam" id="PF14223">
    <property type="entry name" value="Retrotran_gag_2"/>
    <property type="match status" value="1"/>
</dbReference>
<dbReference type="Proteomes" id="UP000886523">
    <property type="component" value="Unassembled WGS sequence"/>
</dbReference>
<dbReference type="EMBL" id="MU128914">
    <property type="protein sequence ID" value="KAF9520067.1"/>
    <property type="molecule type" value="Genomic_DNA"/>
</dbReference>
<accession>A0A9P6B9N4</accession>
<gene>
    <name evidence="1" type="ORF">BS47DRAFT_1287619</name>
</gene>
<keyword evidence="2" id="KW-1185">Reference proteome</keyword>
<comment type="caution">
    <text evidence="1">The sequence shown here is derived from an EMBL/GenBank/DDBJ whole genome shotgun (WGS) entry which is preliminary data.</text>
</comment>